<evidence type="ECO:0000256" key="16">
    <source>
        <dbReference type="SAM" id="MobiDB-lite"/>
    </source>
</evidence>
<keyword evidence="7" id="KW-0808">Transferase</keyword>
<evidence type="ECO:0000313" key="19">
    <source>
        <dbReference type="Proteomes" id="UP000070700"/>
    </source>
</evidence>
<comment type="pathway">
    <text evidence="3">Lipid metabolism.</text>
</comment>
<keyword evidence="13 17" id="KW-0472">Membrane</keyword>
<evidence type="ECO:0000256" key="10">
    <source>
        <dbReference type="ARBA" id="ARBA00022824"/>
    </source>
</evidence>
<evidence type="ECO:0000256" key="7">
    <source>
        <dbReference type="ARBA" id="ARBA00022679"/>
    </source>
</evidence>
<keyword evidence="12" id="KW-0443">Lipid metabolism</keyword>
<feature type="compositionally biased region" description="Low complexity" evidence="16">
    <location>
        <begin position="7"/>
        <end position="18"/>
    </location>
</feature>
<dbReference type="STRING" id="149040.A0A194XRZ1"/>
<feature type="compositionally biased region" description="Polar residues" evidence="16">
    <location>
        <begin position="52"/>
        <end position="62"/>
    </location>
</feature>
<proteinExistence type="inferred from homology"/>
<accession>A0A194XRZ1</accession>
<name>A0A194XRZ1_MOLSC</name>
<keyword evidence="14" id="KW-0012">Acyltransferase</keyword>
<dbReference type="PANTHER" id="PTHR12317">
    <property type="entry name" value="DIACYLGLYCEROL O-ACYLTRANSFERASE"/>
    <property type="match status" value="1"/>
</dbReference>
<evidence type="ECO:0000256" key="4">
    <source>
        <dbReference type="ARBA" id="ARBA00005420"/>
    </source>
</evidence>
<keyword evidence="8 17" id="KW-0812">Transmembrane</keyword>
<keyword evidence="10" id="KW-0256">Endoplasmic reticulum</keyword>
<keyword evidence="19" id="KW-1185">Reference proteome</keyword>
<comment type="subcellular location">
    <subcellularLocation>
        <location evidence="1">Endoplasmic reticulum membrane</location>
        <topology evidence="1">Multi-pass membrane protein</topology>
    </subcellularLocation>
</comment>
<dbReference type="AlphaFoldDB" id="A0A194XRZ1"/>
<dbReference type="FunCoup" id="A0A194XRZ1">
    <property type="interactions" value="233"/>
</dbReference>
<dbReference type="EC" id="2.3.1.20" evidence="5"/>
<evidence type="ECO:0000256" key="14">
    <source>
        <dbReference type="ARBA" id="ARBA00023315"/>
    </source>
</evidence>
<feature type="compositionally biased region" description="Polar residues" evidence="16">
    <location>
        <begin position="126"/>
        <end position="136"/>
    </location>
</feature>
<evidence type="ECO:0000256" key="12">
    <source>
        <dbReference type="ARBA" id="ARBA00023098"/>
    </source>
</evidence>
<dbReference type="InParanoid" id="A0A194XRZ1"/>
<dbReference type="OrthoDB" id="264532at2759"/>
<dbReference type="Pfam" id="PF03982">
    <property type="entry name" value="DAGAT"/>
    <property type="match status" value="1"/>
</dbReference>
<comment type="catalytic activity">
    <reaction evidence="15">
        <text>an acyl-CoA + a 1,2-diacyl-sn-glycerol = a triacyl-sn-glycerol + CoA</text>
        <dbReference type="Rhea" id="RHEA:10868"/>
        <dbReference type="ChEBI" id="CHEBI:17815"/>
        <dbReference type="ChEBI" id="CHEBI:57287"/>
        <dbReference type="ChEBI" id="CHEBI:58342"/>
        <dbReference type="ChEBI" id="CHEBI:64615"/>
        <dbReference type="EC" id="2.3.1.20"/>
    </reaction>
</comment>
<feature type="compositionally biased region" description="Basic and acidic residues" evidence="16">
    <location>
        <begin position="151"/>
        <end position="166"/>
    </location>
</feature>
<evidence type="ECO:0000256" key="11">
    <source>
        <dbReference type="ARBA" id="ARBA00022989"/>
    </source>
</evidence>
<evidence type="ECO:0000256" key="17">
    <source>
        <dbReference type="SAM" id="Phobius"/>
    </source>
</evidence>
<evidence type="ECO:0000256" key="15">
    <source>
        <dbReference type="ARBA" id="ARBA00048109"/>
    </source>
</evidence>
<dbReference type="CDD" id="cd07987">
    <property type="entry name" value="LPLAT_MGAT-like"/>
    <property type="match status" value="1"/>
</dbReference>
<dbReference type="RefSeq" id="XP_018076847.1">
    <property type="nucleotide sequence ID" value="XM_018219282.1"/>
</dbReference>
<sequence>MATTMSAPLNAEPANPEARQQQNLAPKSYADAVEESPPLTNGTNGTGGVNGMISTNKSTDVNGTKDEGKHKASVLRIVDTGAPDTKENQTERPQVERQESKQEYSATGLDDTPRSPGRVKHRKAPSRSSHGSQDSNTPKDTDVKVNGNSKVDTKEKDAPVFEKVEGEQNGSKLISVKPAGNYKQQLKTAHNQEKPKKEEALASGKKAGQRWERSAIRFAPMNVPLHRRLQTLVVLFHTLCIVGCVSLFFFLCAIPLFWPLLIPYMIYCMTSKASTSGTLSHRSEFMRFLPVWSLFASYFPARLHRTQELPPTRKYIFGYHPHGIISMGAFAAFSTEALGFSQLFPGIKNTLLTLDSNFRIPIYRDYALAMGIASVSKESCENLLSKGGPNNEGMGRGITIVVGGARESLDAQPYSLRLVLKRRKGFVKMAIRTGADLVPVLAFGENDLYEQVQLDEHPNIHKFQLLVKKILGFTIPLFHARGIFNYDVGLMPYRRPLNIVVGKPIRVMQSSKPEQDEIDRVHEEYIQELERIWETWKDKFAPDRKEDLQFVE</sequence>
<evidence type="ECO:0000313" key="18">
    <source>
        <dbReference type="EMBL" id="KUJ22492.1"/>
    </source>
</evidence>
<dbReference type="GO" id="GO:0004144">
    <property type="term" value="F:diacylglycerol O-acyltransferase activity"/>
    <property type="evidence" value="ECO:0007669"/>
    <property type="project" value="UniProtKB-EC"/>
</dbReference>
<evidence type="ECO:0000256" key="9">
    <source>
        <dbReference type="ARBA" id="ARBA00022798"/>
    </source>
</evidence>
<dbReference type="InterPro" id="IPR007130">
    <property type="entry name" value="DAGAT"/>
</dbReference>
<dbReference type="EMBL" id="KQ947406">
    <property type="protein sequence ID" value="KUJ22492.1"/>
    <property type="molecule type" value="Genomic_DNA"/>
</dbReference>
<dbReference type="GeneID" id="28829008"/>
<reference evidence="18 19" key="1">
    <citation type="submission" date="2015-10" db="EMBL/GenBank/DDBJ databases">
        <title>Full genome of DAOMC 229536 Phialocephala scopiformis, a fungal endophyte of spruce producing the potent anti-insectan compound rugulosin.</title>
        <authorList>
            <consortium name="DOE Joint Genome Institute"/>
            <person name="Walker A.K."/>
            <person name="Frasz S.L."/>
            <person name="Seifert K.A."/>
            <person name="Miller J.D."/>
            <person name="Mondo S.J."/>
            <person name="Labutti K."/>
            <person name="Lipzen A."/>
            <person name="Dockter R."/>
            <person name="Kennedy M."/>
            <person name="Grigoriev I.V."/>
            <person name="Spatafora J.W."/>
        </authorList>
    </citation>
    <scope>NUCLEOTIDE SEQUENCE [LARGE SCALE GENOMIC DNA]</scope>
    <source>
        <strain evidence="18 19">CBS 120377</strain>
    </source>
</reference>
<evidence type="ECO:0000256" key="3">
    <source>
        <dbReference type="ARBA" id="ARBA00005189"/>
    </source>
</evidence>
<evidence type="ECO:0000256" key="2">
    <source>
        <dbReference type="ARBA" id="ARBA00004771"/>
    </source>
</evidence>
<evidence type="ECO:0000256" key="6">
    <source>
        <dbReference type="ARBA" id="ARBA00022516"/>
    </source>
</evidence>
<evidence type="ECO:0000256" key="8">
    <source>
        <dbReference type="ARBA" id="ARBA00022692"/>
    </source>
</evidence>
<dbReference type="GO" id="GO:0019432">
    <property type="term" value="P:triglyceride biosynthetic process"/>
    <property type="evidence" value="ECO:0007669"/>
    <property type="project" value="TreeGrafter"/>
</dbReference>
<feature type="transmembrane region" description="Helical" evidence="17">
    <location>
        <begin position="232"/>
        <end position="265"/>
    </location>
</feature>
<comment type="pathway">
    <text evidence="2">Glycerolipid metabolism; triacylglycerol biosynthesis.</text>
</comment>
<comment type="similarity">
    <text evidence="4">Belongs to the diacylglycerol acyltransferase family.</text>
</comment>
<feature type="compositionally biased region" description="Basic and acidic residues" evidence="16">
    <location>
        <begin position="84"/>
        <end position="102"/>
    </location>
</feature>
<feature type="region of interest" description="Disordered" evidence="16">
    <location>
        <begin position="1"/>
        <end position="169"/>
    </location>
</feature>
<protein>
    <recommendedName>
        <fullName evidence="5">diacylglycerol O-acyltransferase</fullName>
        <ecNumber evidence="5">2.3.1.20</ecNumber>
    </recommendedName>
</protein>
<dbReference type="GO" id="GO:0005789">
    <property type="term" value="C:endoplasmic reticulum membrane"/>
    <property type="evidence" value="ECO:0007669"/>
    <property type="project" value="UniProtKB-SubCell"/>
</dbReference>
<gene>
    <name evidence="18" type="ORF">LY89DRAFT_728629</name>
</gene>
<dbReference type="PANTHER" id="PTHR12317:SF0">
    <property type="entry name" value="ACYLTRANSFERASE"/>
    <property type="match status" value="1"/>
</dbReference>
<evidence type="ECO:0000256" key="13">
    <source>
        <dbReference type="ARBA" id="ARBA00023136"/>
    </source>
</evidence>
<keyword evidence="9" id="KW-0319">Glycerol metabolism</keyword>
<dbReference type="KEGG" id="psco:LY89DRAFT_728629"/>
<dbReference type="GO" id="GO:0006071">
    <property type="term" value="P:glycerol metabolic process"/>
    <property type="evidence" value="ECO:0007669"/>
    <property type="project" value="UniProtKB-KW"/>
</dbReference>
<dbReference type="Proteomes" id="UP000070700">
    <property type="component" value="Unassembled WGS sequence"/>
</dbReference>
<keyword evidence="6" id="KW-0444">Lipid biosynthesis</keyword>
<evidence type="ECO:0000256" key="1">
    <source>
        <dbReference type="ARBA" id="ARBA00004477"/>
    </source>
</evidence>
<organism evidence="18 19">
    <name type="scientific">Mollisia scopiformis</name>
    <name type="common">Conifer needle endophyte fungus</name>
    <name type="synonym">Phialocephala scopiformis</name>
    <dbReference type="NCBI Taxonomy" id="149040"/>
    <lineage>
        <taxon>Eukaryota</taxon>
        <taxon>Fungi</taxon>
        <taxon>Dikarya</taxon>
        <taxon>Ascomycota</taxon>
        <taxon>Pezizomycotina</taxon>
        <taxon>Leotiomycetes</taxon>
        <taxon>Helotiales</taxon>
        <taxon>Mollisiaceae</taxon>
        <taxon>Mollisia</taxon>
    </lineage>
</organism>
<keyword evidence="11 17" id="KW-1133">Transmembrane helix</keyword>
<evidence type="ECO:0000256" key="5">
    <source>
        <dbReference type="ARBA" id="ARBA00013244"/>
    </source>
</evidence>